<evidence type="ECO:0000313" key="3">
    <source>
        <dbReference type="Proteomes" id="UP001321804"/>
    </source>
</evidence>
<keyword evidence="1" id="KW-0812">Transmembrane</keyword>
<protein>
    <submittedName>
        <fullName evidence="2">Histidine kinase</fullName>
    </submittedName>
</protein>
<keyword evidence="1" id="KW-0472">Membrane</keyword>
<dbReference type="Pfam" id="PF11457">
    <property type="entry name" value="DUF3021"/>
    <property type="match status" value="1"/>
</dbReference>
<dbReference type="AlphaFoldDB" id="A0AAU9DKL8"/>
<accession>A0AAU9DKL8</accession>
<dbReference type="GO" id="GO:0016301">
    <property type="term" value="F:kinase activity"/>
    <property type="evidence" value="ECO:0007669"/>
    <property type="project" value="UniProtKB-KW"/>
</dbReference>
<dbReference type="Proteomes" id="UP001321804">
    <property type="component" value="Chromosome"/>
</dbReference>
<feature type="transmembrane region" description="Helical" evidence="1">
    <location>
        <begin position="49"/>
        <end position="74"/>
    </location>
</feature>
<gene>
    <name evidence="2" type="ORF">KIMC2_19490</name>
</gene>
<proteinExistence type="predicted"/>
<organism evidence="2 3">
    <name type="scientific">Xylocopilactobacillus apis</name>
    <dbReference type="NCBI Taxonomy" id="2932183"/>
    <lineage>
        <taxon>Bacteria</taxon>
        <taxon>Bacillati</taxon>
        <taxon>Bacillota</taxon>
        <taxon>Bacilli</taxon>
        <taxon>Lactobacillales</taxon>
        <taxon>Lactobacillaceae</taxon>
        <taxon>Xylocopilactobacillus</taxon>
    </lineage>
</organism>
<feature type="transmembrane region" description="Helical" evidence="1">
    <location>
        <begin position="86"/>
        <end position="106"/>
    </location>
</feature>
<dbReference type="EMBL" id="AP026801">
    <property type="protein sequence ID" value="BDR57387.1"/>
    <property type="molecule type" value="Genomic_DNA"/>
</dbReference>
<feature type="transmembrane region" description="Helical" evidence="1">
    <location>
        <begin position="7"/>
        <end position="29"/>
    </location>
</feature>
<dbReference type="InterPro" id="IPR021560">
    <property type="entry name" value="DUF3021"/>
</dbReference>
<evidence type="ECO:0000313" key="2">
    <source>
        <dbReference type="EMBL" id="BDR57387.1"/>
    </source>
</evidence>
<keyword evidence="1" id="KW-1133">Transmembrane helix</keyword>
<feature type="transmembrane region" description="Helical" evidence="1">
    <location>
        <begin position="112"/>
        <end position="130"/>
    </location>
</feature>
<sequence>MKKILKYSFIGSIVGVAAGFLIALLFSWVNSGGKFLPSKPQFNARFSSNLIAVTVSAGIWALMGALFGASYLIFEQENWSITRQTFTHFLVTIVFFLPLAIFADWFSFTAGGIISAVIEFVIIYALIWWWQMERAKRQIKMLNDVISAS</sequence>
<reference evidence="2 3" key="1">
    <citation type="journal article" date="2023" name="Microbiol. Spectr.">
        <title>Symbiosis of Carpenter Bees with Uncharacterized Lactic Acid Bacteria Showing NAD Auxotrophy.</title>
        <authorList>
            <person name="Kawasaki S."/>
            <person name="Ozawa K."/>
            <person name="Mori T."/>
            <person name="Yamamoto A."/>
            <person name="Ito M."/>
            <person name="Ohkuma M."/>
            <person name="Sakamoto M."/>
            <person name="Matsutani M."/>
        </authorList>
    </citation>
    <scope>NUCLEOTIDE SEQUENCE [LARGE SCALE GENOMIC DNA]</scope>
    <source>
        <strain evidence="2 3">KimC2</strain>
    </source>
</reference>
<dbReference type="RefSeq" id="WP_317696445.1">
    <property type="nucleotide sequence ID" value="NZ_AP026801.1"/>
</dbReference>
<keyword evidence="3" id="KW-1185">Reference proteome</keyword>
<keyword evidence="2" id="KW-0808">Transferase</keyword>
<name>A0AAU9DKL8_9LACO</name>
<keyword evidence="2" id="KW-0418">Kinase</keyword>
<dbReference type="KEGG" id="xak:KIMC2_19490"/>
<evidence type="ECO:0000256" key="1">
    <source>
        <dbReference type="SAM" id="Phobius"/>
    </source>
</evidence>